<dbReference type="EMBL" id="BKCJ010004549">
    <property type="protein sequence ID" value="GEU61710.1"/>
    <property type="molecule type" value="Genomic_DNA"/>
</dbReference>
<evidence type="ECO:0000259" key="1">
    <source>
        <dbReference type="Pfam" id="PF24626"/>
    </source>
</evidence>
<keyword evidence="2" id="KW-0808">Transferase</keyword>
<keyword evidence="2" id="KW-0548">Nucleotidyltransferase</keyword>
<comment type="caution">
    <text evidence="2">The sequence shown here is derived from an EMBL/GenBank/DDBJ whole genome shotgun (WGS) entry which is preliminary data.</text>
</comment>
<gene>
    <name evidence="2" type="ORF">Tci_033688</name>
</gene>
<dbReference type="AlphaFoldDB" id="A0A6L2LKQ0"/>
<sequence length="173" mass="20064">MTAREEAISLLRFHLGRSQVRMKNIADKKRSEREFELNDWVYVKLQPYRKISMRKGRHHKLSPKFHGSYQAIARVGKVAYRLHMPTNSQIHLVFHVSQLKAHKGDNPNTQQALPEVDEDAMISDKPQAVLERKKVKKGEEEAEYVLVQWVNGSSKDTTWESLSDMASSYPQFS</sequence>
<proteinExistence type="predicted"/>
<dbReference type="InterPro" id="IPR016197">
    <property type="entry name" value="Chromo-like_dom_sf"/>
</dbReference>
<dbReference type="GO" id="GO:0003964">
    <property type="term" value="F:RNA-directed DNA polymerase activity"/>
    <property type="evidence" value="ECO:0007669"/>
    <property type="project" value="UniProtKB-KW"/>
</dbReference>
<protein>
    <submittedName>
        <fullName evidence="2">Reverse transcriptase</fullName>
    </submittedName>
</protein>
<name>A0A6L2LKQ0_TANCI</name>
<feature type="domain" description="Tf2-1-like SH3-like" evidence="1">
    <location>
        <begin position="39"/>
        <end position="102"/>
    </location>
</feature>
<dbReference type="Pfam" id="PF24626">
    <property type="entry name" value="SH3_Tf2-1"/>
    <property type="match status" value="1"/>
</dbReference>
<dbReference type="SUPFAM" id="SSF54160">
    <property type="entry name" value="Chromo domain-like"/>
    <property type="match status" value="1"/>
</dbReference>
<dbReference type="PANTHER" id="PTHR46148">
    <property type="entry name" value="CHROMO DOMAIN-CONTAINING PROTEIN"/>
    <property type="match status" value="1"/>
</dbReference>
<keyword evidence="2" id="KW-0695">RNA-directed DNA polymerase</keyword>
<evidence type="ECO:0000313" key="2">
    <source>
        <dbReference type="EMBL" id="GEU61710.1"/>
    </source>
</evidence>
<accession>A0A6L2LKQ0</accession>
<dbReference type="PANTHER" id="PTHR46148:SF52">
    <property type="entry name" value="OS04G0603800 PROTEIN"/>
    <property type="match status" value="1"/>
</dbReference>
<dbReference type="InterPro" id="IPR056924">
    <property type="entry name" value="SH3_Tf2-1"/>
</dbReference>
<organism evidence="2">
    <name type="scientific">Tanacetum cinerariifolium</name>
    <name type="common">Dalmatian daisy</name>
    <name type="synonym">Chrysanthemum cinerariifolium</name>
    <dbReference type="NCBI Taxonomy" id="118510"/>
    <lineage>
        <taxon>Eukaryota</taxon>
        <taxon>Viridiplantae</taxon>
        <taxon>Streptophyta</taxon>
        <taxon>Embryophyta</taxon>
        <taxon>Tracheophyta</taxon>
        <taxon>Spermatophyta</taxon>
        <taxon>Magnoliopsida</taxon>
        <taxon>eudicotyledons</taxon>
        <taxon>Gunneridae</taxon>
        <taxon>Pentapetalae</taxon>
        <taxon>asterids</taxon>
        <taxon>campanulids</taxon>
        <taxon>Asterales</taxon>
        <taxon>Asteraceae</taxon>
        <taxon>Asteroideae</taxon>
        <taxon>Anthemideae</taxon>
        <taxon>Anthemidinae</taxon>
        <taxon>Tanacetum</taxon>
    </lineage>
</organism>
<reference evidence="2" key="1">
    <citation type="journal article" date="2019" name="Sci. Rep.">
        <title>Draft genome of Tanacetum cinerariifolium, the natural source of mosquito coil.</title>
        <authorList>
            <person name="Yamashiro T."/>
            <person name="Shiraishi A."/>
            <person name="Satake H."/>
            <person name="Nakayama K."/>
        </authorList>
    </citation>
    <scope>NUCLEOTIDE SEQUENCE</scope>
</reference>